<gene>
    <name evidence="2" type="ORF">C2845_PM07G04800</name>
</gene>
<dbReference type="OrthoDB" id="696315at2759"/>
<reference evidence="3" key="1">
    <citation type="journal article" date="2019" name="Nat. Commun.">
        <title>The genome of broomcorn millet.</title>
        <authorList>
            <person name="Zou C."/>
            <person name="Miki D."/>
            <person name="Li D."/>
            <person name="Tang Q."/>
            <person name="Xiao L."/>
            <person name="Rajput S."/>
            <person name="Deng P."/>
            <person name="Jia W."/>
            <person name="Huang R."/>
            <person name="Zhang M."/>
            <person name="Sun Y."/>
            <person name="Hu J."/>
            <person name="Fu X."/>
            <person name="Schnable P.S."/>
            <person name="Li F."/>
            <person name="Zhang H."/>
            <person name="Feng B."/>
            <person name="Zhu X."/>
            <person name="Liu R."/>
            <person name="Schnable J.C."/>
            <person name="Zhu J.-K."/>
            <person name="Zhang H."/>
        </authorList>
    </citation>
    <scope>NUCLEOTIDE SEQUENCE [LARGE SCALE GENOMIC DNA]</scope>
</reference>
<evidence type="ECO:0000313" key="2">
    <source>
        <dbReference type="EMBL" id="RLN25602.1"/>
    </source>
</evidence>
<organism evidence="2 3">
    <name type="scientific">Panicum miliaceum</name>
    <name type="common">Proso millet</name>
    <name type="synonym">Broomcorn millet</name>
    <dbReference type="NCBI Taxonomy" id="4540"/>
    <lineage>
        <taxon>Eukaryota</taxon>
        <taxon>Viridiplantae</taxon>
        <taxon>Streptophyta</taxon>
        <taxon>Embryophyta</taxon>
        <taxon>Tracheophyta</taxon>
        <taxon>Spermatophyta</taxon>
        <taxon>Magnoliopsida</taxon>
        <taxon>Liliopsida</taxon>
        <taxon>Poales</taxon>
        <taxon>Poaceae</taxon>
        <taxon>PACMAD clade</taxon>
        <taxon>Panicoideae</taxon>
        <taxon>Panicodae</taxon>
        <taxon>Paniceae</taxon>
        <taxon>Panicinae</taxon>
        <taxon>Panicum</taxon>
        <taxon>Panicum sect. Panicum</taxon>
    </lineage>
</organism>
<dbReference type="EMBL" id="PQIB02000004">
    <property type="protein sequence ID" value="RLN25602.1"/>
    <property type="molecule type" value="Genomic_DNA"/>
</dbReference>
<dbReference type="AlphaFoldDB" id="A0A3L6SSG7"/>
<accession>A0A3L6SSG7</accession>
<dbReference type="PANTHER" id="PTHR33026:SF7">
    <property type="entry name" value="OS03G0100275 PROTEIN"/>
    <property type="match status" value="1"/>
</dbReference>
<proteinExistence type="predicted"/>
<name>A0A3L6SSG7_PANMI</name>
<comment type="caution">
    <text evidence="2">The sequence shown here is derived from an EMBL/GenBank/DDBJ whole genome shotgun (WGS) entry which is preliminary data.</text>
</comment>
<dbReference type="InterPro" id="IPR007321">
    <property type="entry name" value="Transposase_28"/>
</dbReference>
<feature type="domain" description="Transposase (putative) gypsy type" evidence="1">
    <location>
        <begin position="58"/>
        <end position="112"/>
    </location>
</feature>
<dbReference type="PANTHER" id="PTHR33026">
    <property type="entry name" value="OS06G0360600 PROTEIN"/>
    <property type="match status" value="1"/>
</dbReference>
<evidence type="ECO:0000313" key="3">
    <source>
        <dbReference type="Proteomes" id="UP000275267"/>
    </source>
</evidence>
<dbReference type="Proteomes" id="UP000275267">
    <property type="component" value="Unassembled WGS sequence"/>
</dbReference>
<keyword evidence="3" id="KW-1185">Reference proteome</keyword>
<dbReference type="Pfam" id="PF04195">
    <property type="entry name" value="Transposase_28"/>
    <property type="match status" value="1"/>
</dbReference>
<protein>
    <recommendedName>
        <fullName evidence="1">Transposase (putative) gypsy type domain-containing protein</fullName>
    </recommendedName>
</protein>
<evidence type="ECO:0000259" key="1">
    <source>
        <dbReference type="Pfam" id="PF04195"/>
    </source>
</evidence>
<sequence length="194" mass="22255">MAPKADRPKQSQTIVLGHSSMTKALIANMVSLSMLVEGGASAPLRDETTANPQDDEIVVFRDFFIAGLRFPVDPVFVNILHLYGMYMHQLTPNCFIRLILYFWLAKTYDFIPTAEGFAYIHKVHYQSKTVSPLEEDGQEGEAQYGCYTFVYREFVFGPVMAYHNKWEDWTSFWFYHKVPLDPATGTQPLHGEEN</sequence>